<keyword evidence="4" id="KW-1185">Reference proteome</keyword>
<name>C5T356_ACIDE</name>
<dbReference type="InterPro" id="IPR008020">
    <property type="entry name" value="G8P"/>
</dbReference>
<evidence type="ECO:0008006" key="5">
    <source>
        <dbReference type="Google" id="ProtNLM"/>
    </source>
</evidence>
<dbReference type="OrthoDB" id="10004898at2"/>
<evidence type="ECO:0000313" key="4">
    <source>
        <dbReference type="Proteomes" id="UP000003856"/>
    </source>
</evidence>
<dbReference type="RefSeq" id="WP_005794739.1">
    <property type="nucleotide sequence ID" value="NZ_ACQT01000027.1"/>
</dbReference>
<feature type="chain" id="PRO_5002957280" description="Bacteriophage coat protein B" evidence="2">
    <location>
        <begin position="47"/>
        <end position="91"/>
    </location>
</feature>
<feature type="signal peptide" evidence="2">
    <location>
        <begin position="1"/>
        <end position="46"/>
    </location>
</feature>
<evidence type="ECO:0000256" key="1">
    <source>
        <dbReference type="SAM" id="Phobius"/>
    </source>
</evidence>
<evidence type="ECO:0000313" key="3">
    <source>
        <dbReference type="EMBL" id="EER61079.1"/>
    </source>
</evidence>
<sequence length="91" mass="9111">MNSNVVKRCALAVTTPAHKLARKAGASVARLSVVGGAMAAAGGAHAATTTIDTTEIVATISAGVTAISAIGVAVISLVVVIKLYKWVQRVL</sequence>
<keyword evidence="1" id="KW-0472">Membrane</keyword>
<dbReference type="Proteomes" id="UP000003856">
    <property type="component" value="Unassembled WGS sequence"/>
</dbReference>
<reference evidence="3 4" key="1">
    <citation type="submission" date="2009-05" db="EMBL/GenBank/DDBJ databases">
        <title>The draft genome of Acidovorax delafieldii 2AN.</title>
        <authorList>
            <consortium name="US DOE Joint Genome Institute (JGI-PGF)"/>
            <person name="Lucas S."/>
            <person name="Copeland A."/>
            <person name="Lapidus A."/>
            <person name="Glavina del Rio T."/>
            <person name="Tice H."/>
            <person name="Bruce D."/>
            <person name="Goodwin L."/>
            <person name="Pitluck S."/>
            <person name="Larimer F."/>
            <person name="Land M.L."/>
            <person name="Hauser L."/>
            <person name="Shelobolina E.S."/>
            <person name="Picardal F."/>
            <person name="Roden E."/>
            <person name="Emerson D."/>
        </authorList>
    </citation>
    <scope>NUCLEOTIDE SEQUENCE [LARGE SCALE GENOMIC DNA]</scope>
    <source>
        <strain evidence="3 4">2AN</strain>
    </source>
</reference>
<evidence type="ECO:0000256" key="2">
    <source>
        <dbReference type="SAM" id="SignalP"/>
    </source>
</evidence>
<dbReference type="EMBL" id="ACQT01000027">
    <property type="protein sequence ID" value="EER61079.1"/>
    <property type="molecule type" value="Genomic_DNA"/>
</dbReference>
<dbReference type="SUPFAM" id="SSF57987">
    <property type="entry name" value="Inovirus (filamentous phage) major coat protein"/>
    <property type="match status" value="1"/>
</dbReference>
<comment type="caution">
    <text evidence="3">The sequence shown here is derived from an EMBL/GenBank/DDBJ whole genome shotgun (WGS) entry which is preliminary data.</text>
</comment>
<keyword evidence="2" id="KW-0732">Signal</keyword>
<organism evidence="3 4">
    <name type="scientific">Acidovorax delafieldii 2AN</name>
    <dbReference type="NCBI Taxonomy" id="573060"/>
    <lineage>
        <taxon>Bacteria</taxon>
        <taxon>Pseudomonadati</taxon>
        <taxon>Pseudomonadota</taxon>
        <taxon>Betaproteobacteria</taxon>
        <taxon>Burkholderiales</taxon>
        <taxon>Comamonadaceae</taxon>
        <taxon>Acidovorax</taxon>
    </lineage>
</organism>
<dbReference type="AlphaFoldDB" id="C5T356"/>
<protein>
    <recommendedName>
        <fullName evidence="5">Bacteriophage coat protein B</fullName>
    </recommendedName>
</protein>
<dbReference type="Pfam" id="PF05356">
    <property type="entry name" value="Phage_Coat_B"/>
    <property type="match status" value="1"/>
</dbReference>
<keyword evidence="1" id="KW-1133">Transmembrane helix</keyword>
<accession>C5T356</accession>
<gene>
    <name evidence="3" type="ORF">AcdelDRAFT_1336</name>
</gene>
<proteinExistence type="predicted"/>
<feature type="transmembrane region" description="Helical" evidence="1">
    <location>
        <begin position="56"/>
        <end position="81"/>
    </location>
</feature>
<dbReference type="PATRIC" id="fig|573060.9.peg.3822"/>
<keyword evidence="1" id="KW-0812">Transmembrane</keyword>